<dbReference type="PROSITE" id="PS50043">
    <property type="entry name" value="HTH_LUXR_2"/>
    <property type="match status" value="1"/>
</dbReference>
<dbReference type="PRINTS" id="PR00038">
    <property type="entry name" value="HTHLUXR"/>
</dbReference>
<dbReference type="GO" id="GO:0006355">
    <property type="term" value="P:regulation of DNA-templated transcription"/>
    <property type="evidence" value="ECO:0007669"/>
    <property type="project" value="InterPro"/>
</dbReference>
<dbReference type="Proteomes" id="UP001463665">
    <property type="component" value="Chromosome"/>
</dbReference>
<reference evidence="2 3" key="1">
    <citation type="submission" date="2024-04" db="EMBL/GenBank/DDBJ databases">
        <title>Genome sequencing and assembly of rice foliar adapted Chryseobacterium endophyticum OsEnb-ALM-A6.</title>
        <authorList>
            <person name="Kumar S."/>
            <person name="Javed M."/>
            <person name="Chouhan V."/>
            <person name="Charishma K."/>
            <person name="Patel A."/>
            <person name="Kumar M."/>
            <person name="Sahu K.P."/>
            <person name="Kumar A."/>
        </authorList>
    </citation>
    <scope>NUCLEOTIDE SEQUENCE [LARGE SCALE GENOMIC DNA]</scope>
    <source>
        <strain evidence="2 3">OsEnb-ALM-A6</strain>
    </source>
</reference>
<dbReference type="SMART" id="SM00421">
    <property type="entry name" value="HTH_LUXR"/>
    <property type="match status" value="1"/>
</dbReference>
<dbReference type="GO" id="GO:0003677">
    <property type="term" value="F:DNA binding"/>
    <property type="evidence" value="ECO:0007669"/>
    <property type="project" value="InterPro"/>
</dbReference>
<protein>
    <submittedName>
        <fullName evidence="2">LuxR C-terminal-related transcriptional regulator</fullName>
    </submittedName>
</protein>
<keyword evidence="3" id="KW-1185">Reference proteome</keyword>
<gene>
    <name evidence="2" type="ORF">AAFP95_22410</name>
</gene>
<evidence type="ECO:0000313" key="2">
    <source>
        <dbReference type="EMBL" id="XAO74320.1"/>
    </source>
</evidence>
<evidence type="ECO:0000259" key="1">
    <source>
        <dbReference type="PROSITE" id="PS50043"/>
    </source>
</evidence>
<dbReference type="InterPro" id="IPR000792">
    <property type="entry name" value="Tscrpt_reg_LuxR_C"/>
</dbReference>
<dbReference type="Gene3D" id="1.10.10.10">
    <property type="entry name" value="Winged helix-like DNA-binding domain superfamily/Winged helix DNA-binding domain"/>
    <property type="match status" value="1"/>
</dbReference>
<dbReference type="InterPro" id="IPR016032">
    <property type="entry name" value="Sig_transdc_resp-reg_C-effctor"/>
</dbReference>
<dbReference type="Pfam" id="PF00196">
    <property type="entry name" value="GerE"/>
    <property type="match status" value="1"/>
</dbReference>
<dbReference type="SUPFAM" id="SSF46894">
    <property type="entry name" value="C-terminal effector domain of the bipartite response regulators"/>
    <property type="match status" value="1"/>
</dbReference>
<sequence length="53" mass="5948">MALIAKGYSGSEISKMLILSEHTIRTHRKNILAKTKCRNSKELLTKAFECGLI</sequence>
<dbReference type="EMBL" id="CP154834">
    <property type="protein sequence ID" value="XAO74320.1"/>
    <property type="molecule type" value="Genomic_DNA"/>
</dbReference>
<dbReference type="InterPro" id="IPR036388">
    <property type="entry name" value="WH-like_DNA-bd_sf"/>
</dbReference>
<evidence type="ECO:0000313" key="3">
    <source>
        <dbReference type="Proteomes" id="UP001463665"/>
    </source>
</evidence>
<proteinExistence type="predicted"/>
<dbReference type="AlphaFoldDB" id="A0AAU6WPD4"/>
<name>A0AAU6WPD4_9FLAO</name>
<accession>A0AAU6WPD4</accession>
<organism evidence="2 3">
    <name type="scientific">Chryseobacterium endophyticum</name>
    <dbReference type="NCBI Taxonomy" id="1854762"/>
    <lineage>
        <taxon>Bacteria</taxon>
        <taxon>Pseudomonadati</taxon>
        <taxon>Bacteroidota</taxon>
        <taxon>Flavobacteriia</taxon>
        <taxon>Flavobacteriales</taxon>
        <taxon>Weeksellaceae</taxon>
        <taxon>Chryseobacterium group</taxon>
        <taxon>Chryseobacterium</taxon>
    </lineage>
</organism>
<feature type="domain" description="HTH luxR-type" evidence="1">
    <location>
        <begin position="1"/>
        <end position="51"/>
    </location>
</feature>
<dbReference type="RefSeq" id="WP_345766492.1">
    <property type="nucleotide sequence ID" value="NZ_CP154834.1"/>
</dbReference>